<evidence type="ECO:0000313" key="1">
    <source>
        <dbReference type="EMBL" id="KAJ9180681.1"/>
    </source>
</evidence>
<protein>
    <submittedName>
        <fullName evidence="1">Uncharacterized protein</fullName>
    </submittedName>
</protein>
<organism evidence="1 2">
    <name type="scientific">Hevea brasiliensis</name>
    <name type="common">Para rubber tree</name>
    <name type="synonym">Siphonia brasiliensis</name>
    <dbReference type="NCBI Taxonomy" id="3981"/>
    <lineage>
        <taxon>Eukaryota</taxon>
        <taxon>Viridiplantae</taxon>
        <taxon>Streptophyta</taxon>
        <taxon>Embryophyta</taxon>
        <taxon>Tracheophyta</taxon>
        <taxon>Spermatophyta</taxon>
        <taxon>Magnoliopsida</taxon>
        <taxon>eudicotyledons</taxon>
        <taxon>Gunneridae</taxon>
        <taxon>Pentapetalae</taxon>
        <taxon>rosids</taxon>
        <taxon>fabids</taxon>
        <taxon>Malpighiales</taxon>
        <taxon>Euphorbiaceae</taxon>
        <taxon>Crotonoideae</taxon>
        <taxon>Micrandreae</taxon>
        <taxon>Hevea</taxon>
    </lineage>
</organism>
<sequence>MVSQGNDCCCHRRNKRHRACYSRRISRI</sequence>
<proteinExistence type="predicted"/>
<comment type="caution">
    <text evidence="1">The sequence shown here is derived from an EMBL/GenBank/DDBJ whole genome shotgun (WGS) entry which is preliminary data.</text>
</comment>
<dbReference type="Proteomes" id="UP001174677">
    <property type="component" value="Chromosome 5"/>
</dbReference>
<reference evidence="1" key="1">
    <citation type="journal article" date="2023" name="Plant Biotechnol. J.">
        <title>Chromosome-level wild Hevea brasiliensis genome provides new tools for genomic-assisted breeding and valuable loci to elevate rubber yield.</title>
        <authorList>
            <person name="Cheng H."/>
            <person name="Song X."/>
            <person name="Hu Y."/>
            <person name="Wu T."/>
            <person name="Yang Q."/>
            <person name="An Z."/>
            <person name="Feng S."/>
            <person name="Deng Z."/>
            <person name="Wu W."/>
            <person name="Zeng X."/>
            <person name="Tu M."/>
            <person name="Wang X."/>
            <person name="Huang H."/>
        </authorList>
    </citation>
    <scope>NUCLEOTIDE SEQUENCE</scope>
    <source>
        <strain evidence="1">MT/VB/25A 57/8</strain>
    </source>
</reference>
<dbReference type="EMBL" id="JARPOI010000005">
    <property type="protein sequence ID" value="KAJ9180681.1"/>
    <property type="molecule type" value="Genomic_DNA"/>
</dbReference>
<accession>A0ABQ9MNM3</accession>
<name>A0ABQ9MNM3_HEVBR</name>
<evidence type="ECO:0000313" key="2">
    <source>
        <dbReference type="Proteomes" id="UP001174677"/>
    </source>
</evidence>
<gene>
    <name evidence="1" type="ORF">P3X46_008894</name>
</gene>
<keyword evidence="2" id="KW-1185">Reference proteome</keyword>